<dbReference type="RefSeq" id="WP_184857698.1">
    <property type="nucleotide sequence ID" value="NZ_JACHLK010000004.1"/>
</dbReference>
<dbReference type="AlphaFoldDB" id="A0A7X0PDZ9"/>
<name>A0A7X0PDZ9_9BURK</name>
<gene>
    <name evidence="1" type="ORF">HNP48_002753</name>
</gene>
<protein>
    <submittedName>
        <fullName evidence="1">Uncharacterized protein</fullName>
    </submittedName>
</protein>
<keyword evidence="2" id="KW-1185">Reference proteome</keyword>
<accession>A0A7X0PDZ9</accession>
<evidence type="ECO:0000313" key="1">
    <source>
        <dbReference type="EMBL" id="MBB6560081.1"/>
    </source>
</evidence>
<sequence>MAIKVEPVALKVMGVVGLDAAQEMLNSRLIDVGCAVVKGESLLVSPDDANLRDEGDYRWFEAVVISLLHEHGEAAARGTVHPPQ</sequence>
<reference evidence="1 2" key="1">
    <citation type="submission" date="2020-08" db="EMBL/GenBank/DDBJ databases">
        <title>Functional genomics of gut bacteria from endangered species of beetles.</title>
        <authorList>
            <person name="Carlos-Shanley C."/>
        </authorList>
    </citation>
    <scope>NUCLEOTIDE SEQUENCE [LARGE SCALE GENOMIC DNA]</scope>
    <source>
        <strain evidence="1 2">S00198</strain>
    </source>
</reference>
<proteinExistence type="predicted"/>
<evidence type="ECO:0000313" key="2">
    <source>
        <dbReference type="Proteomes" id="UP000575083"/>
    </source>
</evidence>
<organism evidence="1 2">
    <name type="scientific">Acidovorax soli</name>
    <dbReference type="NCBI Taxonomy" id="592050"/>
    <lineage>
        <taxon>Bacteria</taxon>
        <taxon>Pseudomonadati</taxon>
        <taxon>Pseudomonadota</taxon>
        <taxon>Betaproteobacteria</taxon>
        <taxon>Burkholderiales</taxon>
        <taxon>Comamonadaceae</taxon>
        <taxon>Acidovorax</taxon>
    </lineage>
</organism>
<comment type="caution">
    <text evidence="1">The sequence shown here is derived from an EMBL/GenBank/DDBJ whole genome shotgun (WGS) entry which is preliminary data.</text>
</comment>
<dbReference type="Proteomes" id="UP000575083">
    <property type="component" value="Unassembled WGS sequence"/>
</dbReference>
<dbReference type="EMBL" id="JACHLK010000004">
    <property type="protein sequence ID" value="MBB6560081.1"/>
    <property type="molecule type" value="Genomic_DNA"/>
</dbReference>